<dbReference type="KEGG" id="orb:IPMB12_05640"/>
<keyword evidence="2 3" id="KW-0808">Transferase</keyword>
<evidence type="ECO:0000256" key="1">
    <source>
        <dbReference type="ARBA" id="ARBA00022676"/>
    </source>
</evidence>
<accession>A0A6G9IAE7</accession>
<dbReference type="SUPFAM" id="SSF53756">
    <property type="entry name" value="UDP-Glycosyltransferase/glycogen phosphorylase"/>
    <property type="match status" value="1"/>
</dbReference>
<evidence type="ECO:0000256" key="2">
    <source>
        <dbReference type="ARBA" id="ARBA00022679"/>
    </source>
</evidence>
<dbReference type="InParanoid" id="A0A6G9IAE7"/>
<proteinExistence type="predicted"/>
<dbReference type="Proteomes" id="UP000501168">
    <property type="component" value="Chromosome"/>
</dbReference>
<dbReference type="InterPro" id="IPR051199">
    <property type="entry name" value="LPS_LOS_Heptosyltrfase"/>
</dbReference>
<dbReference type="GO" id="GO:0005829">
    <property type="term" value="C:cytosol"/>
    <property type="evidence" value="ECO:0007669"/>
    <property type="project" value="TreeGrafter"/>
</dbReference>
<evidence type="ECO:0000313" key="3">
    <source>
        <dbReference type="EMBL" id="QIQ21208.1"/>
    </source>
</evidence>
<reference evidence="3 4" key="1">
    <citation type="submission" date="2020-03" db="EMBL/GenBank/DDBJ databases">
        <title>Complete genome sequence of Orbus sp. IPMB12 (BCRC 80908).</title>
        <authorList>
            <person name="Lo W.-S."/>
            <person name="Chang T.-H."/>
            <person name="Kuo C.-H."/>
        </authorList>
    </citation>
    <scope>NUCLEOTIDE SEQUENCE [LARGE SCALE GENOMIC DNA]</scope>
    <source>
        <strain evidence="3 4">IPMB12</strain>
    </source>
</reference>
<dbReference type="InterPro" id="IPR002201">
    <property type="entry name" value="Glyco_trans_9"/>
</dbReference>
<dbReference type="EMBL" id="CP050253">
    <property type="protein sequence ID" value="QIQ21208.1"/>
    <property type="molecule type" value="Genomic_DNA"/>
</dbReference>
<keyword evidence="1" id="KW-0328">Glycosyltransferase</keyword>
<dbReference type="Gene3D" id="3.40.50.2000">
    <property type="entry name" value="Glycogen Phosphorylase B"/>
    <property type="match status" value="2"/>
</dbReference>
<dbReference type="GO" id="GO:0008713">
    <property type="term" value="F:ADP-heptose-lipopolysaccharide heptosyltransferase activity"/>
    <property type="evidence" value="ECO:0007669"/>
    <property type="project" value="TreeGrafter"/>
</dbReference>
<sequence>MNILFFSNDGKLGDAVLHTSLVKGIKDSYPDANIYCTTAGSTTEFWQRDPRITESWYLWKLSFWQIIKLGLAIRKKKIDYIISWNPIKAEKLKLLCWLINPKHGVKVFVVKPHEHASIKEQRVLEMLGCKETKVRYNITPTKVEYTWNENSIYLNIFASIESRTIQHSDAVKLLDLLAEKFPTRTVYLTYVEQNKNRVDALIEQTKNKHVIGVDCSNNLEKLLSLCEHTSLVISPDTAIVHIASAFNKTIIALFEKDNMLLQTNWAPISDRYTIINFFKEHNREEVMVLVIDTIVNNNF</sequence>
<dbReference type="Pfam" id="PF01075">
    <property type="entry name" value="Glyco_transf_9"/>
    <property type="match status" value="1"/>
</dbReference>
<protein>
    <submittedName>
        <fullName evidence="3">Glycosyltransferase family 9 protein</fullName>
    </submittedName>
</protein>
<evidence type="ECO:0000313" key="4">
    <source>
        <dbReference type="Proteomes" id="UP000501168"/>
    </source>
</evidence>
<dbReference type="RefSeq" id="WP_166915775.1">
    <property type="nucleotide sequence ID" value="NZ_CP050253.1"/>
</dbReference>
<dbReference type="PANTHER" id="PTHR30160">
    <property type="entry name" value="TETRAACYLDISACCHARIDE 4'-KINASE-RELATED"/>
    <property type="match status" value="1"/>
</dbReference>
<dbReference type="GO" id="GO:0009244">
    <property type="term" value="P:lipopolysaccharide core region biosynthetic process"/>
    <property type="evidence" value="ECO:0007669"/>
    <property type="project" value="TreeGrafter"/>
</dbReference>
<dbReference type="AlphaFoldDB" id="A0A6G9IAE7"/>
<organism evidence="3 4">
    <name type="scientific">Zophobihabitans entericus</name>
    <dbReference type="NCBI Taxonomy" id="1635327"/>
    <lineage>
        <taxon>Bacteria</taxon>
        <taxon>Pseudomonadati</taxon>
        <taxon>Pseudomonadota</taxon>
        <taxon>Gammaproteobacteria</taxon>
        <taxon>Orbales</taxon>
        <taxon>Orbaceae</taxon>
        <taxon>Zophobihabitans</taxon>
    </lineage>
</organism>
<name>A0A6G9IAE7_9GAMM</name>
<keyword evidence="4" id="KW-1185">Reference proteome</keyword>
<gene>
    <name evidence="3" type="ORF">IPMB12_05640</name>
</gene>